<keyword evidence="1" id="KW-0614">Plasmid</keyword>
<dbReference type="KEGG" id="dwu:DVJ83_18870"/>
<evidence type="ECO:0000313" key="2">
    <source>
        <dbReference type="Proteomes" id="UP000253744"/>
    </source>
</evidence>
<dbReference type="EMBL" id="CP031164">
    <property type="protein sequence ID" value="AXH01211.1"/>
    <property type="molecule type" value="Genomic_DNA"/>
</dbReference>
<protein>
    <submittedName>
        <fullName evidence="1">Uncharacterized protein</fullName>
    </submittedName>
</protein>
<dbReference type="AlphaFoldDB" id="A0A345IND8"/>
<sequence>MQLVVMPPTEGEVVMLLMSQTPIEGRETWQHALDLEAPLVWRHYQLTTTPEGRVTWRLSEATRQHYRERIARLITGRGGVRRGPDGHYHAPHQLPPESAHQQVLKLAEHMRVYPGLSGVRSDRLELAQYSTRVWKSTHPKHSYPQWPTYPYLPYQQPKTAPLETITQEVQNAPEEEAADQLEP</sequence>
<organism evidence="1 2">
    <name type="scientific">Deinococcus wulumuqiensis</name>
    <dbReference type="NCBI Taxonomy" id="980427"/>
    <lineage>
        <taxon>Bacteria</taxon>
        <taxon>Thermotogati</taxon>
        <taxon>Deinococcota</taxon>
        <taxon>Deinococci</taxon>
        <taxon>Deinococcales</taxon>
        <taxon>Deinococcaceae</taxon>
        <taxon>Deinococcus</taxon>
    </lineage>
</organism>
<gene>
    <name evidence="1" type="ORF">DVJ83_18870</name>
</gene>
<geneLocation type="plasmid" evidence="2">
    <name>pdrdvi</name>
</geneLocation>
<name>A0A345IND8_9DEIO</name>
<reference evidence="1 2" key="1">
    <citation type="submission" date="2018-07" db="EMBL/GenBank/DDBJ databases">
        <title>Complete Genome and Methylome Analysis of Deinococcus wulumuqiensis NEB 479.</title>
        <authorList>
            <person name="Fomenkov A."/>
            <person name="Luyten Y."/>
            <person name="Vincze T."/>
            <person name="Anton B.P."/>
            <person name="Clark T."/>
            <person name="Roberts R.J."/>
            <person name="Morgan R.D."/>
        </authorList>
    </citation>
    <scope>NUCLEOTIDE SEQUENCE [LARGE SCALE GENOMIC DNA]</scope>
    <source>
        <strain evidence="1 2">NEB 479</strain>
        <plasmid evidence="2">Plasmid pdrdvi</plasmid>
    </source>
</reference>
<dbReference type="Proteomes" id="UP000253744">
    <property type="component" value="Plasmid pDrdVI"/>
</dbReference>
<proteinExistence type="predicted"/>
<evidence type="ECO:0000313" key="1">
    <source>
        <dbReference type="EMBL" id="AXH01211.1"/>
    </source>
</evidence>
<accession>A0A345IND8</accession>